<dbReference type="PANTHER" id="PTHR44846">
    <property type="entry name" value="MANNOSYL-D-GLYCERATE TRANSPORT/METABOLISM SYSTEM REPRESSOR MNGR-RELATED"/>
    <property type="match status" value="1"/>
</dbReference>
<dbReference type="EMBL" id="CP001737">
    <property type="protein sequence ID" value="ACV76893.1"/>
    <property type="molecule type" value="Genomic_DNA"/>
</dbReference>
<dbReference type="InterPro" id="IPR011663">
    <property type="entry name" value="UTRA"/>
</dbReference>
<dbReference type="Proteomes" id="UP000002218">
    <property type="component" value="Chromosome"/>
</dbReference>
<evidence type="ECO:0000256" key="3">
    <source>
        <dbReference type="ARBA" id="ARBA00023163"/>
    </source>
</evidence>
<dbReference type="RefSeq" id="WP_015745811.1">
    <property type="nucleotide sequence ID" value="NC_013235.1"/>
</dbReference>
<dbReference type="PRINTS" id="PR00035">
    <property type="entry name" value="HTHGNTR"/>
</dbReference>
<sequence length="246" mass="26998">MGELPKFVQMANRVRDRILSGDLRPGDEVPSERALATEWGVARPTAARALQELRSLGLVESRQGSGSYVREGTANVYRRAKDRYARSASAGRVYAEGEWARIVAAKRAQAPGHVAKALGVDEGSTVGRRQRILGDGSGPTEISTSWFPIDIVEVAPNLMSRNRIREGSLAYIESCTGRRGQVARDQLSARMASAAERRELYLDNPSAVLVVLHVVVDRKNQPLEVVDAVYPPAGRWFLDQEYPLGS</sequence>
<dbReference type="GO" id="GO:0045892">
    <property type="term" value="P:negative regulation of DNA-templated transcription"/>
    <property type="evidence" value="ECO:0007669"/>
    <property type="project" value="TreeGrafter"/>
</dbReference>
<evidence type="ECO:0000256" key="2">
    <source>
        <dbReference type="ARBA" id="ARBA00023125"/>
    </source>
</evidence>
<reference evidence="5 6" key="2">
    <citation type="journal article" date="2010" name="Stand. Genomic Sci.">
        <title>Complete genome sequence of Nakamurella multipartita type strain (Y-104).</title>
        <authorList>
            <person name="Tice H."/>
            <person name="Mayilraj S."/>
            <person name="Sims D."/>
            <person name="Lapidus A."/>
            <person name="Nolan M."/>
            <person name="Lucas S."/>
            <person name="Glavina Del Rio T."/>
            <person name="Copeland A."/>
            <person name="Cheng J.F."/>
            <person name="Meincke L."/>
            <person name="Bruce D."/>
            <person name="Goodwin L."/>
            <person name="Pitluck S."/>
            <person name="Ivanova N."/>
            <person name="Mavromatis K."/>
            <person name="Ovchinnikova G."/>
            <person name="Pati A."/>
            <person name="Chen A."/>
            <person name="Palaniappan K."/>
            <person name="Land M."/>
            <person name="Hauser L."/>
            <person name="Chang Y.J."/>
            <person name="Jeffries C.D."/>
            <person name="Detter J.C."/>
            <person name="Brettin T."/>
            <person name="Rohde M."/>
            <person name="Goker M."/>
            <person name="Bristow J."/>
            <person name="Eisen J.A."/>
            <person name="Markowitz V."/>
            <person name="Hugenholtz P."/>
            <person name="Kyrpides N.C."/>
            <person name="Klenk H.P."/>
            <person name="Chen F."/>
        </authorList>
    </citation>
    <scope>NUCLEOTIDE SEQUENCE [LARGE SCALE GENOMIC DNA]</scope>
    <source>
        <strain evidence="6">ATCC 700099 / DSM 44233 / CIP 104796 / JCM 9543 / NBRC 105858 / Y-104</strain>
    </source>
</reference>
<reference evidence="6" key="1">
    <citation type="submission" date="2009-09" db="EMBL/GenBank/DDBJ databases">
        <title>The complete genome of Nakamurella multipartita DSM 44233.</title>
        <authorList>
            <consortium name="US DOE Joint Genome Institute (JGI-PGF)"/>
            <person name="Lucas S."/>
            <person name="Copeland A."/>
            <person name="Lapidus A."/>
            <person name="Glavina del Rio T."/>
            <person name="Dalin E."/>
            <person name="Tice H."/>
            <person name="Bruce D."/>
            <person name="Goodwin L."/>
            <person name="Pitluck S."/>
            <person name="Kyrpides N."/>
            <person name="Mavromatis K."/>
            <person name="Ivanova N."/>
            <person name="Ovchinnikova G."/>
            <person name="Sims D."/>
            <person name="Meincke L."/>
            <person name="Brettin T."/>
            <person name="Detter J.C."/>
            <person name="Han C."/>
            <person name="Larimer F."/>
            <person name="Land M."/>
            <person name="Hauser L."/>
            <person name="Markowitz V."/>
            <person name="Cheng J.-F."/>
            <person name="Hugenholtz P."/>
            <person name="Woyke T."/>
            <person name="Wu D."/>
            <person name="Klenk H.-P."/>
            <person name="Eisen J.A."/>
        </authorList>
    </citation>
    <scope>NUCLEOTIDE SEQUENCE [LARGE SCALE GENOMIC DNA]</scope>
    <source>
        <strain evidence="6">ATCC 700099 / DSM 44233 / CIP 104796 / JCM 9543 / NBRC 105858 / Y-104</strain>
    </source>
</reference>
<keyword evidence="1" id="KW-0805">Transcription regulation</keyword>
<evidence type="ECO:0000256" key="1">
    <source>
        <dbReference type="ARBA" id="ARBA00023015"/>
    </source>
</evidence>
<dbReference type="GO" id="GO:0003677">
    <property type="term" value="F:DNA binding"/>
    <property type="evidence" value="ECO:0007669"/>
    <property type="project" value="UniProtKB-KW"/>
</dbReference>
<dbReference type="InterPro" id="IPR036388">
    <property type="entry name" value="WH-like_DNA-bd_sf"/>
</dbReference>
<dbReference type="eggNOG" id="COG2188">
    <property type="taxonomic scope" value="Bacteria"/>
</dbReference>
<dbReference type="InParanoid" id="C8X724"/>
<dbReference type="PANTHER" id="PTHR44846:SF17">
    <property type="entry name" value="GNTR-FAMILY TRANSCRIPTIONAL REGULATOR"/>
    <property type="match status" value="1"/>
</dbReference>
<dbReference type="InterPro" id="IPR000524">
    <property type="entry name" value="Tscrpt_reg_HTH_GntR"/>
</dbReference>
<dbReference type="KEGG" id="nml:Namu_0474"/>
<gene>
    <name evidence="5" type="ordered locus">Namu_0474</name>
</gene>
<dbReference type="OrthoDB" id="3192286at2"/>
<keyword evidence="2" id="KW-0238">DNA-binding</keyword>
<evidence type="ECO:0000313" key="6">
    <source>
        <dbReference type="Proteomes" id="UP000002218"/>
    </source>
</evidence>
<keyword evidence="6" id="KW-1185">Reference proteome</keyword>
<dbReference type="PROSITE" id="PS50949">
    <property type="entry name" value="HTH_GNTR"/>
    <property type="match status" value="1"/>
</dbReference>
<dbReference type="InterPro" id="IPR036390">
    <property type="entry name" value="WH_DNA-bd_sf"/>
</dbReference>
<dbReference type="GO" id="GO:0003700">
    <property type="term" value="F:DNA-binding transcription factor activity"/>
    <property type="evidence" value="ECO:0007669"/>
    <property type="project" value="InterPro"/>
</dbReference>
<feature type="domain" description="HTH gntR-type" evidence="4">
    <location>
        <begin position="4"/>
        <end position="72"/>
    </location>
</feature>
<dbReference type="AlphaFoldDB" id="C8X724"/>
<dbReference type="SMART" id="SM00866">
    <property type="entry name" value="UTRA"/>
    <property type="match status" value="1"/>
</dbReference>
<organism evidence="5 6">
    <name type="scientific">Nakamurella multipartita (strain ATCC 700099 / DSM 44233 / CIP 104796 / JCM 9543 / NBRC 105858 / Y-104)</name>
    <name type="common">Microsphaera multipartita</name>
    <dbReference type="NCBI Taxonomy" id="479431"/>
    <lineage>
        <taxon>Bacteria</taxon>
        <taxon>Bacillati</taxon>
        <taxon>Actinomycetota</taxon>
        <taxon>Actinomycetes</taxon>
        <taxon>Nakamurellales</taxon>
        <taxon>Nakamurellaceae</taxon>
        <taxon>Nakamurella</taxon>
    </lineage>
</organism>
<dbReference type="InterPro" id="IPR050679">
    <property type="entry name" value="Bact_HTH_transcr_reg"/>
</dbReference>
<evidence type="ECO:0000313" key="5">
    <source>
        <dbReference type="EMBL" id="ACV76893.1"/>
    </source>
</evidence>
<dbReference type="SUPFAM" id="SSF64288">
    <property type="entry name" value="Chorismate lyase-like"/>
    <property type="match status" value="1"/>
</dbReference>
<dbReference type="SMART" id="SM00345">
    <property type="entry name" value="HTH_GNTR"/>
    <property type="match status" value="1"/>
</dbReference>
<proteinExistence type="predicted"/>
<dbReference type="SUPFAM" id="SSF46785">
    <property type="entry name" value="Winged helix' DNA-binding domain"/>
    <property type="match status" value="1"/>
</dbReference>
<dbReference type="HOGENOM" id="CLU_063236_8_1_11"/>
<protein>
    <submittedName>
        <fullName evidence="5">Transcriptional regulator, GntR family</fullName>
    </submittedName>
</protein>
<keyword evidence="3" id="KW-0804">Transcription</keyword>
<dbReference type="Pfam" id="PF00392">
    <property type="entry name" value="GntR"/>
    <property type="match status" value="1"/>
</dbReference>
<dbReference type="CDD" id="cd07377">
    <property type="entry name" value="WHTH_GntR"/>
    <property type="match status" value="1"/>
</dbReference>
<dbReference type="STRING" id="479431.Namu_0474"/>
<evidence type="ECO:0000259" key="4">
    <source>
        <dbReference type="PROSITE" id="PS50949"/>
    </source>
</evidence>
<dbReference type="Gene3D" id="3.40.1410.10">
    <property type="entry name" value="Chorismate lyase-like"/>
    <property type="match status" value="1"/>
</dbReference>
<accession>C8X724</accession>
<dbReference type="InterPro" id="IPR028978">
    <property type="entry name" value="Chorismate_lyase_/UTRA_dom_sf"/>
</dbReference>
<dbReference type="Pfam" id="PF07702">
    <property type="entry name" value="UTRA"/>
    <property type="match status" value="1"/>
</dbReference>
<dbReference type="Gene3D" id="1.10.10.10">
    <property type="entry name" value="Winged helix-like DNA-binding domain superfamily/Winged helix DNA-binding domain"/>
    <property type="match status" value="1"/>
</dbReference>
<name>C8X724_NAKMY</name>